<dbReference type="PANTHER" id="PTHR48033">
    <property type="entry name" value="RNA-BINDING (RRM/RBD/RNP MOTIFS) FAMILY PROTEIN"/>
    <property type="match status" value="1"/>
</dbReference>
<dbReference type="InterPro" id="IPR000504">
    <property type="entry name" value="RRM_dom"/>
</dbReference>
<evidence type="ECO:0000256" key="1">
    <source>
        <dbReference type="ARBA" id="ARBA00004123"/>
    </source>
</evidence>
<dbReference type="GO" id="GO:0003723">
    <property type="term" value="F:RNA binding"/>
    <property type="evidence" value="ECO:0007669"/>
    <property type="project" value="UniProtKB-UniRule"/>
</dbReference>
<dbReference type="InterPro" id="IPR035979">
    <property type="entry name" value="RBD_domain_sf"/>
</dbReference>
<dbReference type="GO" id="GO:0005654">
    <property type="term" value="C:nucleoplasm"/>
    <property type="evidence" value="ECO:0007669"/>
    <property type="project" value="TreeGrafter"/>
</dbReference>
<accession>A0AAW1WMM7</accession>
<dbReference type="AlphaFoldDB" id="A0AAW1WMM7"/>
<name>A0AAW1WMM7_RUBAR</name>
<dbReference type="SMART" id="SM00360">
    <property type="entry name" value="RRM"/>
    <property type="match status" value="1"/>
</dbReference>
<dbReference type="InterPro" id="IPR012677">
    <property type="entry name" value="Nucleotide-bd_a/b_plait_sf"/>
</dbReference>
<organism evidence="5 6">
    <name type="scientific">Rubus argutus</name>
    <name type="common">Southern blackberry</name>
    <dbReference type="NCBI Taxonomy" id="59490"/>
    <lineage>
        <taxon>Eukaryota</taxon>
        <taxon>Viridiplantae</taxon>
        <taxon>Streptophyta</taxon>
        <taxon>Embryophyta</taxon>
        <taxon>Tracheophyta</taxon>
        <taxon>Spermatophyta</taxon>
        <taxon>Magnoliopsida</taxon>
        <taxon>eudicotyledons</taxon>
        <taxon>Gunneridae</taxon>
        <taxon>Pentapetalae</taxon>
        <taxon>rosids</taxon>
        <taxon>fabids</taxon>
        <taxon>Rosales</taxon>
        <taxon>Rosaceae</taxon>
        <taxon>Rosoideae</taxon>
        <taxon>Rosoideae incertae sedis</taxon>
        <taxon>Rubus</taxon>
    </lineage>
</organism>
<proteinExistence type="predicted"/>
<keyword evidence="6" id="KW-1185">Reference proteome</keyword>
<dbReference type="GO" id="GO:0000785">
    <property type="term" value="C:chromatin"/>
    <property type="evidence" value="ECO:0007669"/>
    <property type="project" value="TreeGrafter"/>
</dbReference>
<dbReference type="PROSITE" id="PS50102">
    <property type="entry name" value="RRM"/>
    <property type="match status" value="1"/>
</dbReference>
<dbReference type="Gene3D" id="3.30.70.330">
    <property type="match status" value="1"/>
</dbReference>
<evidence type="ECO:0000256" key="2">
    <source>
        <dbReference type="ARBA" id="ARBA00023242"/>
    </source>
</evidence>
<dbReference type="Proteomes" id="UP001457282">
    <property type="component" value="Unassembled WGS sequence"/>
</dbReference>
<dbReference type="Pfam" id="PF00076">
    <property type="entry name" value="RRM_1"/>
    <property type="match status" value="1"/>
</dbReference>
<evidence type="ECO:0000256" key="3">
    <source>
        <dbReference type="PROSITE-ProRule" id="PRU00176"/>
    </source>
</evidence>
<reference evidence="5 6" key="1">
    <citation type="journal article" date="2023" name="G3 (Bethesda)">
        <title>A chromosome-length genome assembly and annotation of blackberry (Rubus argutus, cv. 'Hillquist').</title>
        <authorList>
            <person name="Bruna T."/>
            <person name="Aryal R."/>
            <person name="Dudchenko O."/>
            <person name="Sargent D.J."/>
            <person name="Mead D."/>
            <person name="Buti M."/>
            <person name="Cavallini A."/>
            <person name="Hytonen T."/>
            <person name="Andres J."/>
            <person name="Pham M."/>
            <person name="Weisz D."/>
            <person name="Mascagni F."/>
            <person name="Usai G."/>
            <person name="Natali L."/>
            <person name="Bassil N."/>
            <person name="Fernandez G.E."/>
            <person name="Lomsadze A."/>
            <person name="Armour M."/>
            <person name="Olukolu B."/>
            <person name="Poorten T."/>
            <person name="Britton C."/>
            <person name="Davik J."/>
            <person name="Ashrafi H."/>
            <person name="Aiden E.L."/>
            <person name="Borodovsky M."/>
            <person name="Worthington M."/>
        </authorList>
    </citation>
    <scope>NUCLEOTIDE SEQUENCE [LARGE SCALE GENOMIC DNA]</scope>
    <source>
        <strain evidence="5">PI 553951</strain>
    </source>
</reference>
<feature type="domain" description="RRM" evidence="4">
    <location>
        <begin position="21"/>
        <end position="99"/>
    </location>
</feature>
<dbReference type="EMBL" id="JBEDUW010000006">
    <property type="protein sequence ID" value="KAK9925270.1"/>
    <property type="molecule type" value="Genomic_DNA"/>
</dbReference>
<comment type="caution">
    <text evidence="5">The sequence shown here is derived from an EMBL/GenBank/DDBJ whole genome shotgun (WGS) entry which is preliminary data.</text>
</comment>
<comment type="subcellular location">
    <subcellularLocation>
        <location evidence="1">Nucleus</location>
    </subcellularLocation>
</comment>
<keyword evidence="3" id="KW-0694">RNA-binding</keyword>
<evidence type="ECO:0000313" key="6">
    <source>
        <dbReference type="Proteomes" id="UP001457282"/>
    </source>
</evidence>
<dbReference type="GO" id="GO:0010468">
    <property type="term" value="P:regulation of gene expression"/>
    <property type="evidence" value="ECO:0007669"/>
    <property type="project" value="TreeGrafter"/>
</dbReference>
<evidence type="ECO:0000259" key="4">
    <source>
        <dbReference type="PROSITE" id="PS50102"/>
    </source>
</evidence>
<sequence length="242" mass="25826">MVEIQRPIPRGVMGSEGFETKKIFVGGIPRTVNEDEFGTFFSHFGEIKEHRIIRDHSTGGSRGFGFITFQTEQAVDDILGMGNKLDFAGVQVDIKKAVPKKPNVAPPPSKHYSRPAYGHSRYAGFGAPISTHGTSVVGSTYSSRSAHGHIRYYGFAFGGSGTGISFYGTASSGSSNGVLMNGCYELGLNVGGRGSYTSSIAGGGLYSYKGASYSMSGYYRGYGNAGGTTCFTPRRIQYHVAK</sequence>
<gene>
    <name evidence="5" type="ORF">M0R45_033600</name>
</gene>
<dbReference type="PANTHER" id="PTHR48033:SF5">
    <property type="entry name" value="RRM DOMAIN-CONTAINING PROTEIN"/>
    <property type="match status" value="1"/>
</dbReference>
<keyword evidence="2" id="KW-0539">Nucleus</keyword>
<protein>
    <recommendedName>
        <fullName evidence="4">RRM domain-containing protein</fullName>
    </recommendedName>
</protein>
<dbReference type="SUPFAM" id="SSF54928">
    <property type="entry name" value="RNA-binding domain, RBD"/>
    <property type="match status" value="1"/>
</dbReference>
<evidence type="ECO:0000313" key="5">
    <source>
        <dbReference type="EMBL" id="KAK9925270.1"/>
    </source>
</evidence>